<evidence type="ECO:0000256" key="2">
    <source>
        <dbReference type="ARBA" id="ARBA00022448"/>
    </source>
</evidence>
<dbReference type="GO" id="GO:0005524">
    <property type="term" value="F:ATP binding"/>
    <property type="evidence" value="ECO:0007669"/>
    <property type="project" value="UniProtKB-KW"/>
</dbReference>
<dbReference type="PANTHER" id="PTHR42781">
    <property type="entry name" value="SPERMIDINE/PUTRESCINE IMPORT ATP-BINDING PROTEIN POTA"/>
    <property type="match status" value="1"/>
</dbReference>
<organism evidence="6 7">
    <name type="scientific">Lutibaculum baratangense AMV1</name>
    <dbReference type="NCBI Taxonomy" id="631454"/>
    <lineage>
        <taxon>Bacteria</taxon>
        <taxon>Pseudomonadati</taxon>
        <taxon>Pseudomonadota</taxon>
        <taxon>Alphaproteobacteria</taxon>
        <taxon>Hyphomicrobiales</taxon>
        <taxon>Tepidamorphaceae</taxon>
        <taxon>Lutibaculum</taxon>
    </lineage>
</organism>
<dbReference type="SUPFAM" id="SSF50331">
    <property type="entry name" value="MOP-like"/>
    <property type="match status" value="1"/>
</dbReference>
<evidence type="ECO:0000256" key="4">
    <source>
        <dbReference type="ARBA" id="ARBA00022840"/>
    </source>
</evidence>
<dbReference type="FunFam" id="3.40.50.300:FF:000425">
    <property type="entry name" value="Probable ABC transporter, ATP-binding subunit"/>
    <property type="match status" value="1"/>
</dbReference>
<evidence type="ECO:0000256" key="3">
    <source>
        <dbReference type="ARBA" id="ARBA00022741"/>
    </source>
</evidence>
<dbReference type="Gene3D" id="2.40.50.100">
    <property type="match status" value="1"/>
</dbReference>
<dbReference type="InterPro" id="IPR050093">
    <property type="entry name" value="ABC_SmlMolc_Importer"/>
</dbReference>
<dbReference type="STRING" id="631454.N177_0130"/>
<evidence type="ECO:0000313" key="7">
    <source>
        <dbReference type="Proteomes" id="UP000017819"/>
    </source>
</evidence>
<reference evidence="6 7" key="1">
    <citation type="journal article" date="2014" name="Genome Announc.">
        <title>Draft Genome Sequence of Lutibaculum baratangense Strain AMV1T, Isolated from a Mud Volcano in Andamans, India.</title>
        <authorList>
            <person name="Singh A."/>
            <person name="Sreenivas A."/>
            <person name="Sathyanarayana Reddy G."/>
            <person name="Pinnaka A.K."/>
            <person name="Shivaji S."/>
        </authorList>
    </citation>
    <scope>NUCLEOTIDE SEQUENCE [LARGE SCALE GENOMIC DNA]</scope>
    <source>
        <strain evidence="6 7">AMV1</strain>
    </source>
</reference>
<keyword evidence="3" id="KW-0547">Nucleotide-binding</keyword>
<dbReference type="AlphaFoldDB" id="V4RN05"/>
<dbReference type="Proteomes" id="UP000017819">
    <property type="component" value="Unassembled WGS sequence"/>
</dbReference>
<dbReference type="GO" id="GO:0043190">
    <property type="term" value="C:ATP-binding cassette (ABC) transporter complex"/>
    <property type="evidence" value="ECO:0007669"/>
    <property type="project" value="InterPro"/>
</dbReference>
<dbReference type="Gene3D" id="3.40.50.300">
    <property type="entry name" value="P-loop containing nucleotide triphosphate hydrolases"/>
    <property type="match status" value="1"/>
</dbReference>
<dbReference type="GO" id="GO:0022857">
    <property type="term" value="F:transmembrane transporter activity"/>
    <property type="evidence" value="ECO:0007669"/>
    <property type="project" value="InterPro"/>
</dbReference>
<dbReference type="Pfam" id="PF00005">
    <property type="entry name" value="ABC_tran"/>
    <property type="match status" value="1"/>
</dbReference>
<dbReference type="GO" id="GO:0016887">
    <property type="term" value="F:ATP hydrolysis activity"/>
    <property type="evidence" value="ECO:0007669"/>
    <property type="project" value="InterPro"/>
</dbReference>
<dbReference type="GO" id="GO:0015697">
    <property type="term" value="P:quaternary ammonium group transport"/>
    <property type="evidence" value="ECO:0007669"/>
    <property type="project" value="UniProtKB-ARBA"/>
</dbReference>
<sequence length="366" mass="39780">MADLVLENLTIAYGNVTAVRDVSLTIPKGEFLTLLGPSGCGKSTTLFAIAGLNHATSGRIALGERVFFDDRTGRSEPPERRNIGLVFQSYALWPHKTVADNLAFPLELRKVGRAERDRAIAEALDLVEMGAYARRYPFELSGGQQQRVALARALVYRPSLLLLDEPLSNLDAKLRERARVWLRELQERLNVTTIYVTHDQAEALAVSDRIAVMHNGTIRQLGTPTEIYEQPSDAFVADFIGSSNFLEGTVVERGASGSRVRLANGATIATSAAPGGPGEVLVAIRPERITLADGPGENTIPVTLGTGSYLGSVYQYEVSTPGLNFRIQTDRRVPQGDVFARIPPEATTLFLKSEAPVRNEEAAPVV</sequence>
<protein>
    <submittedName>
        <fullName evidence="6">Putrescine transport ATP-binding protein PotA</fullName>
    </submittedName>
</protein>
<dbReference type="PROSITE" id="PS00211">
    <property type="entry name" value="ABC_TRANSPORTER_1"/>
    <property type="match status" value="1"/>
</dbReference>
<dbReference type="PATRIC" id="fig|631454.5.peg.129"/>
<dbReference type="InterPro" id="IPR008995">
    <property type="entry name" value="Mo/tungstate-bd_C_term_dom"/>
</dbReference>
<dbReference type="Pfam" id="PF08402">
    <property type="entry name" value="TOBE_2"/>
    <property type="match status" value="1"/>
</dbReference>
<dbReference type="InterPro" id="IPR027417">
    <property type="entry name" value="P-loop_NTPase"/>
</dbReference>
<accession>V4RN05</accession>
<feature type="domain" description="ABC transporter" evidence="5">
    <location>
        <begin position="4"/>
        <end position="240"/>
    </location>
</feature>
<keyword evidence="2" id="KW-0813">Transport</keyword>
<dbReference type="SMART" id="SM00382">
    <property type="entry name" value="AAA"/>
    <property type="match status" value="1"/>
</dbReference>
<evidence type="ECO:0000256" key="1">
    <source>
        <dbReference type="ARBA" id="ARBA00005417"/>
    </source>
</evidence>
<evidence type="ECO:0000259" key="5">
    <source>
        <dbReference type="PROSITE" id="PS50893"/>
    </source>
</evidence>
<dbReference type="EMBL" id="AWXZ01000006">
    <property type="protein sequence ID" value="ESR27376.1"/>
    <property type="molecule type" value="Genomic_DNA"/>
</dbReference>
<dbReference type="InterPro" id="IPR003593">
    <property type="entry name" value="AAA+_ATPase"/>
</dbReference>
<comment type="similarity">
    <text evidence="1">Belongs to the ABC transporter superfamily.</text>
</comment>
<dbReference type="InterPro" id="IPR017871">
    <property type="entry name" value="ABC_transporter-like_CS"/>
</dbReference>
<gene>
    <name evidence="6" type="ORF">N177_0130</name>
</gene>
<name>V4RN05_9HYPH</name>
<dbReference type="InterPro" id="IPR003439">
    <property type="entry name" value="ABC_transporter-like_ATP-bd"/>
</dbReference>
<dbReference type="eggNOG" id="COG3842">
    <property type="taxonomic scope" value="Bacteria"/>
</dbReference>
<dbReference type="SUPFAM" id="SSF52540">
    <property type="entry name" value="P-loop containing nucleoside triphosphate hydrolases"/>
    <property type="match status" value="1"/>
</dbReference>
<dbReference type="PANTHER" id="PTHR42781:SF4">
    <property type="entry name" value="SPERMIDINE_PUTRESCINE IMPORT ATP-BINDING PROTEIN POTA"/>
    <property type="match status" value="1"/>
</dbReference>
<comment type="caution">
    <text evidence="6">The sequence shown here is derived from an EMBL/GenBank/DDBJ whole genome shotgun (WGS) entry which is preliminary data.</text>
</comment>
<dbReference type="PROSITE" id="PS50893">
    <property type="entry name" value="ABC_TRANSPORTER_2"/>
    <property type="match status" value="1"/>
</dbReference>
<keyword evidence="7" id="KW-1185">Reference proteome</keyword>
<dbReference type="InterPro" id="IPR013611">
    <property type="entry name" value="Transp-assoc_OB_typ2"/>
</dbReference>
<dbReference type="RefSeq" id="WP_023430288.1">
    <property type="nucleotide sequence ID" value="NZ_AWXZ01000006.1"/>
</dbReference>
<keyword evidence="4 6" id="KW-0067">ATP-binding</keyword>
<proteinExistence type="inferred from homology"/>
<evidence type="ECO:0000313" key="6">
    <source>
        <dbReference type="EMBL" id="ESR27376.1"/>
    </source>
</evidence>
<dbReference type="OrthoDB" id="9802264at2"/>